<gene>
    <name evidence="3" type="ORF">FocTR4_00001358</name>
</gene>
<reference evidence="3 4" key="1">
    <citation type="submission" date="2019-07" db="EMBL/GenBank/DDBJ databases">
        <title>The First High-Quality Draft Genome Sequence of the Causal Agent of the Current Panama Disease Epidemic.</title>
        <authorList>
            <person name="Warmington R.J."/>
            <person name="Kay W."/>
            <person name="Jeffries A."/>
            <person name="Bebber D."/>
            <person name="Moore K."/>
            <person name="Studholme D.J."/>
        </authorList>
    </citation>
    <scope>NUCLEOTIDE SEQUENCE [LARGE SCALE GENOMIC DNA]</scope>
    <source>
        <strain evidence="3 4">TR4</strain>
    </source>
</reference>
<evidence type="ECO:0000256" key="1">
    <source>
        <dbReference type="SAM" id="Coils"/>
    </source>
</evidence>
<feature type="compositionally biased region" description="Basic residues" evidence="2">
    <location>
        <begin position="327"/>
        <end position="337"/>
    </location>
</feature>
<evidence type="ECO:0000313" key="3">
    <source>
        <dbReference type="EMBL" id="TXC03619.1"/>
    </source>
</evidence>
<feature type="compositionally biased region" description="Polar residues" evidence="2">
    <location>
        <begin position="339"/>
        <end position="365"/>
    </location>
</feature>
<evidence type="ECO:0000313" key="4">
    <source>
        <dbReference type="Proteomes" id="UP000321331"/>
    </source>
</evidence>
<organism evidence="3 4">
    <name type="scientific">Fusarium oxysporum f. sp. cubense</name>
    <dbReference type="NCBI Taxonomy" id="61366"/>
    <lineage>
        <taxon>Eukaryota</taxon>
        <taxon>Fungi</taxon>
        <taxon>Dikarya</taxon>
        <taxon>Ascomycota</taxon>
        <taxon>Pezizomycotina</taxon>
        <taxon>Sordariomycetes</taxon>
        <taxon>Hypocreomycetidae</taxon>
        <taxon>Hypocreales</taxon>
        <taxon>Nectriaceae</taxon>
        <taxon>Fusarium</taxon>
        <taxon>Fusarium oxysporum species complex</taxon>
    </lineage>
</organism>
<name>A0A5C6SZS8_FUSOC</name>
<protein>
    <submittedName>
        <fullName evidence="3">Uncharacterized protein</fullName>
    </submittedName>
</protein>
<keyword evidence="1" id="KW-0175">Coiled coil</keyword>
<dbReference type="Proteomes" id="UP000321331">
    <property type="component" value="Unassembled WGS sequence"/>
</dbReference>
<sequence>MSGQEERHGTKAILCSKSWSEEDALRALDAEFWCRNKAHDPENFVPGVSTILVGDPGYEFWLELRAKIQLYFQAALASPGSQGNWHPMTRKTIKTALLAVRASYDDQYVDVDGERVPWKLALPDRADWIVDRDDASIRGDDEDDASIKNDDDLSSLKTEIENQQGQIGQQRDEFNQLQSKVEHLEEEGRTQQTGLEGLEGDYRRLKEKSDEQAKEMEQLRSTIVGLTKKVDKLQAHIDGQEELHKKHMDELVSPVATTSDEVTESVKDVFNNGSSPSTTLFNHIKTGRSASEFQELPADTVSDASLPESVISSRLETPDPGPSSAHDRRRVSLKRKAPGTSTPEIPTRTGRTFSAVNTPRYSTPVNGERNPWVSHVHAPSDPRHPRARGSRQYTPKRGGK</sequence>
<dbReference type="EMBL" id="VMNF01000007">
    <property type="protein sequence ID" value="TXC03619.1"/>
    <property type="molecule type" value="Genomic_DNA"/>
</dbReference>
<dbReference type="Gene3D" id="1.10.287.1490">
    <property type="match status" value="1"/>
</dbReference>
<proteinExistence type="predicted"/>
<accession>A0A5C6SZS8</accession>
<evidence type="ECO:0000256" key="2">
    <source>
        <dbReference type="SAM" id="MobiDB-lite"/>
    </source>
</evidence>
<feature type="region of interest" description="Disordered" evidence="2">
    <location>
        <begin position="292"/>
        <end position="400"/>
    </location>
</feature>
<feature type="coiled-coil region" evidence="1">
    <location>
        <begin position="153"/>
        <end position="250"/>
    </location>
</feature>
<comment type="caution">
    <text evidence="3">The sequence shown here is derived from an EMBL/GenBank/DDBJ whole genome shotgun (WGS) entry which is preliminary data.</text>
</comment>
<dbReference type="AlphaFoldDB" id="A0A5C6SZS8"/>